<dbReference type="OMA" id="RLTCNAK"/>
<keyword evidence="1" id="KW-0732">Signal</keyword>
<proteinExistence type="predicted"/>
<evidence type="ECO:0000313" key="2">
    <source>
        <dbReference type="EMBL" id="KLU85590.1"/>
    </source>
</evidence>
<dbReference type="VEuPathDB" id="FungiDB:MAPG_04613"/>
<gene>
    <name evidence="2" type="ORF">MAPG_04613</name>
</gene>
<dbReference type="EMBL" id="GL876968">
    <property type="protein sequence ID" value="KLU85590.1"/>
    <property type="molecule type" value="Genomic_DNA"/>
</dbReference>
<evidence type="ECO:0000256" key="1">
    <source>
        <dbReference type="SAM" id="SignalP"/>
    </source>
</evidence>
<reference evidence="4" key="1">
    <citation type="submission" date="2010-05" db="EMBL/GenBank/DDBJ databases">
        <title>The genome sequence of Magnaporthe poae strain ATCC 64411.</title>
        <authorList>
            <person name="Ma L.-J."/>
            <person name="Dead R."/>
            <person name="Young S."/>
            <person name="Zeng Q."/>
            <person name="Koehrsen M."/>
            <person name="Alvarado L."/>
            <person name="Berlin A."/>
            <person name="Chapman S.B."/>
            <person name="Chen Z."/>
            <person name="Freedman E."/>
            <person name="Gellesch M."/>
            <person name="Goldberg J."/>
            <person name="Griggs A."/>
            <person name="Gujja S."/>
            <person name="Heilman E.R."/>
            <person name="Heiman D."/>
            <person name="Hepburn T."/>
            <person name="Howarth C."/>
            <person name="Jen D."/>
            <person name="Larson L."/>
            <person name="Mehta T."/>
            <person name="Neiman D."/>
            <person name="Pearson M."/>
            <person name="Roberts A."/>
            <person name="Saif S."/>
            <person name="Shea T."/>
            <person name="Shenoy N."/>
            <person name="Sisk P."/>
            <person name="Stolte C."/>
            <person name="Sykes S."/>
            <person name="Walk T."/>
            <person name="White J."/>
            <person name="Yandava C."/>
            <person name="Haas B."/>
            <person name="Nusbaum C."/>
            <person name="Birren B."/>
        </authorList>
    </citation>
    <scope>NUCLEOTIDE SEQUENCE [LARGE SCALE GENOMIC DNA]</scope>
    <source>
        <strain evidence="4">ATCC 64411 / 73-15</strain>
    </source>
</reference>
<dbReference type="OrthoDB" id="4153862at2759"/>
<evidence type="ECO:0000313" key="4">
    <source>
        <dbReference type="Proteomes" id="UP000011715"/>
    </source>
</evidence>
<organism evidence="3 4">
    <name type="scientific">Magnaporthiopsis poae (strain ATCC 64411 / 73-15)</name>
    <name type="common">Kentucky bluegrass fungus</name>
    <name type="synonym">Magnaporthe poae</name>
    <dbReference type="NCBI Taxonomy" id="644358"/>
    <lineage>
        <taxon>Eukaryota</taxon>
        <taxon>Fungi</taxon>
        <taxon>Dikarya</taxon>
        <taxon>Ascomycota</taxon>
        <taxon>Pezizomycotina</taxon>
        <taxon>Sordariomycetes</taxon>
        <taxon>Sordariomycetidae</taxon>
        <taxon>Magnaporthales</taxon>
        <taxon>Magnaporthaceae</taxon>
        <taxon>Magnaporthiopsis</taxon>
    </lineage>
</organism>
<accession>A0A0C4DX75</accession>
<reference evidence="2" key="3">
    <citation type="submission" date="2011-03" db="EMBL/GenBank/DDBJ databases">
        <title>Annotation of Magnaporthe poae ATCC 64411.</title>
        <authorList>
            <person name="Ma L.-J."/>
            <person name="Dead R."/>
            <person name="Young S.K."/>
            <person name="Zeng Q."/>
            <person name="Gargeya S."/>
            <person name="Fitzgerald M."/>
            <person name="Haas B."/>
            <person name="Abouelleil A."/>
            <person name="Alvarado L."/>
            <person name="Arachchi H.M."/>
            <person name="Berlin A."/>
            <person name="Brown A."/>
            <person name="Chapman S.B."/>
            <person name="Chen Z."/>
            <person name="Dunbar C."/>
            <person name="Freedman E."/>
            <person name="Gearin G."/>
            <person name="Gellesch M."/>
            <person name="Goldberg J."/>
            <person name="Griggs A."/>
            <person name="Gujja S."/>
            <person name="Heiman D."/>
            <person name="Howarth C."/>
            <person name="Larson L."/>
            <person name="Lui A."/>
            <person name="MacDonald P.J.P."/>
            <person name="Mehta T."/>
            <person name="Montmayeur A."/>
            <person name="Murphy C."/>
            <person name="Neiman D."/>
            <person name="Pearson M."/>
            <person name="Priest M."/>
            <person name="Roberts A."/>
            <person name="Saif S."/>
            <person name="Shea T."/>
            <person name="Shenoy N."/>
            <person name="Sisk P."/>
            <person name="Stolte C."/>
            <person name="Sykes S."/>
            <person name="Yandava C."/>
            <person name="Wortman J."/>
            <person name="Nusbaum C."/>
            <person name="Birren B."/>
        </authorList>
    </citation>
    <scope>NUCLEOTIDE SEQUENCE</scope>
    <source>
        <strain evidence="2">ATCC 64411</strain>
    </source>
</reference>
<dbReference type="AlphaFoldDB" id="A0A0C4DX75"/>
<name>A0A0C4DX75_MAGP6</name>
<dbReference type="eggNOG" id="ENOG502SQU4">
    <property type="taxonomic scope" value="Eukaryota"/>
</dbReference>
<keyword evidence="4" id="KW-1185">Reference proteome</keyword>
<dbReference type="Proteomes" id="UP000011715">
    <property type="component" value="Unassembled WGS sequence"/>
</dbReference>
<dbReference type="EnsemblFungi" id="MAPG_04613T0">
    <property type="protein sequence ID" value="MAPG_04613T0"/>
    <property type="gene ID" value="MAPG_04613"/>
</dbReference>
<reference evidence="3" key="5">
    <citation type="submission" date="2015-06" db="UniProtKB">
        <authorList>
            <consortium name="EnsemblFungi"/>
        </authorList>
    </citation>
    <scope>IDENTIFICATION</scope>
    <source>
        <strain evidence="3">ATCC 64411</strain>
    </source>
</reference>
<dbReference type="EMBL" id="ADBL01001079">
    <property type="status" value="NOT_ANNOTATED_CDS"/>
    <property type="molecule type" value="Genomic_DNA"/>
</dbReference>
<protein>
    <submittedName>
        <fullName evidence="2 3">Uncharacterized protein</fullName>
    </submittedName>
</protein>
<feature type="signal peptide" evidence="1">
    <location>
        <begin position="1"/>
        <end position="17"/>
    </location>
</feature>
<feature type="chain" id="PRO_5009385438" evidence="1">
    <location>
        <begin position="18"/>
        <end position="112"/>
    </location>
</feature>
<evidence type="ECO:0000313" key="3">
    <source>
        <dbReference type="EnsemblFungi" id="MAPG_04613T0"/>
    </source>
</evidence>
<sequence>MKFTLASVLSLVAVASAVVVETPEQSVDRREVLLMERAGENGKRPVPNGACCVEKRSLKQDVCRVNGQNGRCITSSVNNCQTRLTCIEDSRLVCNAKVLERGRPKCVLKGAK</sequence>
<reference evidence="2" key="2">
    <citation type="submission" date="2010-05" db="EMBL/GenBank/DDBJ databases">
        <title>The Genome Sequence of Magnaporthe poae strain ATCC 64411.</title>
        <authorList>
            <consortium name="The Broad Institute Genome Sequencing Platform"/>
            <consortium name="Broad Institute Genome Sequencing Center for Infectious Disease"/>
            <person name="Ma L.-J."/>
            <person name="Dead R."/>
            <person name="Young S."/>
            <person name="Zeng Q."/>
            <person name="Koehrsen M."/>
            <person name="Alvarado L."/>
            <person name="Berlin A."/>
            <person name="Chapman S.B."/>
            <person name="Chen Z."/>
            <person name="Freedman E."/>
            <person name="Gellesch M."/>
            <person name="Goldberg J."/>
            <person name="Griggs A."/>
            <person name="Gujja S."/>
            <person name="Heilman E.R."/>
            <person name="Heiman D."/>
            <person name="Hepburn T."/>
            <person name="Howarth C."/>
            <person name="Jen D."/>
            <person name="Larson L."/>
            <person name="Mehta T."/>
            <person name="Neiman D."/>
            <person name="Pearson M."/>
            <person name="Roberts A."/>
            <person name="Saif S."/>
            <person name="Shea T."/>
            <person name="Shenoy N."/>
            <person name="Sisk P."/>
            <person name="Stolte C."/>
            <person name="Sykes S."/>
            <person name="Walk T."/>
            <person name="White J."/>
            <person name="Yandava C."/>
            <person name="Haas B."/>
            <person name="Nusbaum C."/>
            <person name="Birren B."/>
        </authorList>
    </citation>
    <scope>NUCLEOTIDE SEQUENCE</scope>
    <source>
        <strain evidence="2">ATCC 64411</strain>
    </source>
</reference>
<reference evidence="3" key="4">
    <citation type="journal article" date="2015" name="G3 (Bethesda)">
        <title>Genome sequences of three phytopathogenic species of the Magnaporthaceae family of fungi.</title>
        <authorList>
            <person name="Okagaki L.H."/>
            <person name="Nunes C.C."/>
            <person name="Sailsbery J."/>
            <person name="Clay B."/>
            <person name="Brown D."/>
            <person name="John T."/>
            <person name="Oh Y."/>
            <person name="Young N."/>
            <person name="Fitzgerald M."/>
            <person name="Haas B.J."/>
            <person name="Zeng Q."/>
            <person name="Young S."/>
            <person name="Adiconis X."/>
            <person name="Fan L."/>
            <person name="Levin J.Z."/>
            <person name="Mitchell T.K."/>
            <person name="Okubara P.A."/>
            <person name="Farman M.L."/>
            <person name="Kohn L.M."/>
            <person name="Birren B."/>
            <person name="Ma L.-J."/>
            <person name="Dean R.A."/>
        </authorList>
    </citation>
    <scope>NUCLEOTIDE SEQUENCE</scope>
    <source>
        <strain evidence="3">ATCC 64411 / 73-15</strain>
    </source>
</reference>